<sequence>MTWLDSRTPPQPRVLNLNFPQPQPQPQHRLDLRSEPCLETIAPKARAWHREWTSRLSVSLDNAASRGPSPPSIGHAASETPDSQRARRGTSAAQHQALHQSPGLQVQYSTSGLGIRSSRNNSGVDISNGDTVHPNGNTPPVTSSSHSPSLAPLNPEHDTIGNIEYKLKLLPPTRDRFNRLVTQLQWRLLQGGGVAIYEVGVLESRRWRSRRTLAAGDARFPRYPRESRR</sequence>
<feature type="compositionally biased region" description="Polar residues" evidence="1">
    <location>
        <begin position="91"/>
        <end position="136"/>
    </location>
</feature>
<protein>
    <submittedName>
        <fullName evidence="2">Uncharacterized protein</fullName>
    </submittedName>
</protein>
<accession>A0A8T8SN90</accession>
<feature type="compositionally biased region" description="Low complexity" evidence="1">
    <location>
        <begin position="138"/>
        <end position="154"/>
    </location>
</feature>
<reference evidence="2" key="2">
    <citation type="journal article" date="2019" name="IMA Fungus">
        <title>Genome sequencing and comparison of five Tilletia species to identify candidate genes for the detection of regulated species infecting wheat.</title>
        <authorList>
            <person name="Nguyen H.D.T."/>
            <person name="Sultana T."/>
            <person name="Kesanakurti P."/>
            <person name="Hambleton S."/>
        </authorList>
    </citation>
    <scope>NUCLEOTIDE SEQUENCE</scope>
    <source>
        <strain evidence="2">DAOMC 236416</strain>
    </source>
</reference>
<dbReference type="AlphaFoldDB" id="A0A8T8SN90"/>
<evidence type="ECO:0000313" key="3">
    <source>
        <dbReference type="Proteomes" id="UP000077521"/>
    </source>
</evidence>
<reference evidence="2" key="1">
    <citation type="submission" date="2016-04" db="EMBL/GenBank/DDBJ databases">
        <authorList>
            <person name="Nguyen H.D."/>
            <person name="Samba Siva P."/>
            <person name="Cullis J."/>
            <person name="Levesque C.A."/>
            <person name="Hambleton S."/>
        </authorList>
    </citation>
    <scope>NUCLEOTIDE SEQUENCE</scope>
    <source>
        <strain evidence="2">DAOMC 236416</strain>
    </source>
</reference>
<feature type="region of interest" description="Disordered" evidence="1">
    <location>
        <begin position="61"/>
        <end position="157"/>
    </location>
</feature>
<proteinExistence type="predicted"/>
<gene>
    <name evidence="2" type="ORF">A4X13_0g6643</name>
</gene>
<evidence type="ECO:0000256" key="1">
    <source>
        <dbReference type="SAM" id="MobiDB-lite"/>
    </source>
</evidence>
<feature type="region of interest" description="Disordered" evidence="1">
    <location>
        <begin position="1"/>
        <end position="29"/>
    </location>
</feature>
<comment type="caution">
    <text evidence="2">The sequence shown here is derived from an EMBL/GenBank/DDBJ whole genome shotgun (WGS) entry which is preliminary data.</text>
</comment>
<dbReference type="Proteomes" id="UP000077521">
    <property type="component" value="Unassembled WGS sequence"/>
</dbReference>
<organism evidence="2 3">
    <name type="scientific">Tilletia indica</name>
    <dbReference type="NCBI Taxonomy" id="43049"/>
    <lineage>
        <taxon>Eukaryota</taxon>
        <taxon>Fungi</taxon>
        <taxon>Dikarya</taxon>
        <taxon>Basidiomycota</taxon>
        <taxon>Ustilaginomycotina</taxon>
        <taxon>Exobasidiomycetes</taxon>
        <taxon>Tilletiales</taxon>
        <taxon>Tilletiaceae</taxon>
        <taxon>Tilletia</taxon>
    </lineage>
</organism>
<keyword evidence="3" id="KW-1185">Reference proteome</keyword>
<evidence type="ECO:0000313" key="2">
    <source>
        <dbReference type="EMBL" id="KAE8244365.1"/>
    </source>
</evidence>
<dbReference type="EMBL" id="LWDF02000666">
    <property type="protein sequence ID" value="KAE8244365.1"/>
    <property type="molecule type" value="Genomic_DNA"/>
</dbReference>
<name>A0A8T8SN90_9BASI</name>